<evidence type="ECO:0000256" key="1">
    <source>
        <dbReference type="SAM" id="MobiDB-lite"/>
    </source>
</evidence>
<accession>A0A067RN72</accession>
<gene>
    <name evidence="2" type="ORF">L798_10792</name>
</gene>
<reference evidence="2 3" key="1">
    <citation type="journal article" date="2014" name="Nat. Commun.">
        <title>Molecular traces of alternative social organization in a termite genome.</title>
        <authorList>
            <person name="Terrapon N."/>
            <person name="Li C."/>
            <person name="Robertson H.M."/>
            <person name="Ji L."/>
            <person name="Meng X."/>
            <person name="Booth W."/>
            <person name="Chen Z."/>
            <person name="Childers C.P."/>
            <person name="Glastad K.M."/>
            <person name="Gokhale K."/>
            <person name="Gowin J."/>
            <person name="Gronenberg W."/>
            <person name="Hermansen R.A."/>
            <person name="Hu H."/>
            <person name="Hunt B.G."/>
            <person name="Huylmans A.K."/>
            <person name="Khalil S.M."/>
            <person name="Mitchell R.D."/>
            <person name="Munoz-Torres M.C."/>
            <person name="Mustard J.A."/>
            <person name="Pan H."/>
            <person name="Reese J.T."/>
            <person name="Scharf M.E."/>
            <person name="Sun F."/>
            <person name="Vogel H."/>
            <person name="Xiao J."/>
            <person name="Yang W."/>
            <person name="Yang Z."/>
            <person name="Yang Z."/>
            <person name="Zhou J."/>
            <person name="Zhu J."/>
            <person name="Brent C.S."/>
            <person name="Elsik C.G."/>
            <person name="Goodisman M.A."/>
            <person name="Liberles D.A."/>
            <person name="Roe R.M."/>
            <person name="Vargo E.L."/>
            <person name="Vilcinskas A."/>
            <person name="Wang J."/>
            <person name="Bornberg-Bauer E."/>
            <person name="Korb J."/>
            <person name="Zhang G."/>
            <person name="Liebig J."/>
        </authorList>
    </citation>
    <scope>NUCLEOTIDE SEQUENCE [LARGE SCALE GENOMIC DNA]</scope>
    <source>
        <tissue evidence="2">Whole organism</tissue>
    </source>
</reference>
<feature type="region of interest" description="Disordered" evidence="1">
    <location>
        <begin position="1"/>
        <end position="32"/>
    </location>
</feature>
<organism evidence="2 3">
    <name type="scientific">Zootermopsis nevadensis</name>
    <name type="common">Dampwood termite</name>
    <dbReference type="NCBI Taxonomy" id="136037"/>
    <lineage>
        <taxon>Eukaryota</taxon>
        <taxon>Metazoa</taxon>
        <taxon>Ecdysozoa</taxon>
        <taxon>Arthropoda</taxon>
        <taxon>Hexapoda</taxon>
        <taxon>Insecta</taxon>
        <taxon>Pterygota</taxon>
        <taxon>Neoptera</taxon>
        <taxon>Polyneoptera</taxon>
        <taxon>Dictyoptera</taxon>
        <taxon>Blattodea</taxon>
        <taxon>Blattoidea</taxon>
        <taxon>Termitoidae</taxon>
        <taxon>Termopsidae</taxon>
        <taxon>Zootermopsis</taxon>
    </lineage>
</organism>
<dbReference type="AlphaFoldDB" id="A0A067RN72"/>
<dbReference type="Proteomes" id="UP000027135">
    <property type="component" value="Unassembled WGS sequence"/>
</dbReference>
<name>A0A067RN72_ZOONE</name>
<dbReference type="InParanoid" id="A0A067RN72"/>
<dbReference type="EMBL" id="KK852408">
    <property type="protein sequence ID" value="KDR24503.1"/>
    <property type="molecule type" value="Genomic_DNA"/>
</dbReference>
<protein>
    <submittedName>
        <fullName evidence="2">Uncharacterized protein</fullName>
    </submittedName>
</protein>
<evidence type="ECO:0000313" key="2">
    <source>
        <dbReference type="EMBL" id="KDR24503.1"/>
    </source>
</evidence>
<proteinExistence type="predicted"/>
<keyword evidence="3" id="KW-1185">Reference proteome</keyword>
<sequence length="47" mass="5245">MRGRRFASPGEDLVAPRQRVTPQGKVQGVGKRDCGNEHCDILPEARR</sequence>
<evidence type="ECO:0000313" key="3">
    <source>
        <dbReference type="Proteomes" id="UP000027135"/>
    </source>
</evidence>